<dbReference type="InterPro" id="IPR036390">
    <property type="entry name" value="WH_DNA-bd_sf"/>
</dbReference>
<name>A0AA38XS43_9EURO</name>
<dbReference type="PANTHER" id="PTHR47683:SF3">
    <property type="entry name" value="RIBOSOMAL LARGE SUBUNIT PSEUDOURIDINE SYNTHASE B"/>
    <property type="match status" value="1"/>
</dbReference>
<keyword evidence="2" id="KW-0698">rRNA processing</keyword>
<dbReference type="GO" id="GO:0051301">
    <property type="term" value="P:cell division"/>
    <property type="evidence" value="ECO:0007669"/>
    <property type="project" value="UniProtKB-KW"/>
</dbReference>
<gene>
    <name evidence="11" type="ORF">H2204_012706</name>
</gene>
<feature type="compositionally biased region" description="Basic and acidic residues" evidence="9">
    <location>
        <begin position="872"/>
        <end position="891"/>
    </location>
</feature>
<dbReference type="Gene3D" id="3.10.290.10">
    <property type="entry name" value="RNA-binding S4 domain"/>
    <property type="match status" value="1"/>
</dbReference>
<proteinExistence type="inferred from homology"/>
<dbReference type="SUPFAM" id="SSF55174">
    <property type="entry name" value="Alpha-L RNA-binding motif"/>
    <property type="match status" value="1"/>
</dbReference>
<dbReference type="InterPro" id="IPR036986">
    <property type="entry name" value="S4_RNA-bd_sf"/>
</dbReference>
<feature type="compositionally biased region" description="Gly residues" evidence="9">
    <location>
        <begin position="1083"/>
        <end position="1134"/>
    </location>
</feature>
<dbReference type="EMBL" id="JAPDRN010000133">
    <property type="protein sequence ID" value="KAJ9619336.1"/>
    <property type="molecule type" value="Genomic_DNA"/>
</dbReference>
<dbReference type="InterPro" id="IPR006145">
    <property type="entry name" value="PsdUridine_synth_RsuA/RluA"/>
</dbReference>
<comment type="similarity">
    <text evidence="1">Belongs to the pseudouridine synthase RsuA family.</text>
</comment>
<accession>A0AA38XS43</accession>
<dbReference type="Pfam" id="PF01479">
    <property type="entry name" value="S4"/>
    <property type="match status" value="1"/>
</dbReference>
<dbReference type="Gene3D" id="1.10.10.580">
    <property type="entry name" value="Structural maintenance of chromosome 1. Chain E"/>
    <property type="match status" value="1"/>
</dbReference>
<dbReference type="PROSITE" id="PS50889">
    <property type="entry name" value="S4"/>
    <property type="match status" value="1"/>
</dbReference>
<evidence type="ECO:0000259" key="10">
    <source>
        <dbReference type="SMART" id="SM00363"/>
    </source>
</evidence>
<protein>
    <recommendedName>
        <fullName evidence="10">RNA-binding S4 domain-containing protein</fullName>
    </recommendedName>
</protein>
<evidence type="ECO:0000256" key="3">
    <source>
        <dbReference type="ARBA" id="ARBA00022618"/>
    </source>
</evidence>
<dbReference type="InterPro" id="IPR000748">
    <property type="entry name" value="PsdUridine_synth_RsuA/RluB/E/F"/>
</dbReference>
<dbReference type="NCBIfam" id="TIGR00093">
    <property type="entry name" value="pseudouridine synthase"/>
    <property type="match status" value="1"/>
</dbReference>
<feature type="region of interest" description="Disordered" evidence="9">
    <location>
        <begin position="862"/>
        <end position="1134"/>
    </location>
</feature>
<evidence type="ECO:0000256" key="7">
    <source>
        <dbReference type="ARBA" id="ARBA00023306"/>
    </source>
</evidence>
<dbReference type="PANTHER" id="PTHR47683">
    <property type="entry name" value="PSEUDOURIDINE SYNTHASE FAMILY PROTEIN-RELATED"/>
    <property type="match status" value="1"/>
</dbReference>
<dbReference type="InterPro" id="IPR020103">
    <property type="entry name" value="PsdUridine_synth_cat_dom_sf"/>
</dbReference>
<feature type="region of interest" description="Disordered" evidence="9">
    <location>
        <begin position="474"/>
        <end position="568"/>
    </location>
</feature>
<dbReference type="Pfam" id="PF00849">
    <property type="entry name" value="PseudoU_synth_2"/>
    <property type="match status" value="1"/>
</dbReference>
<keyword evidence="6" id="KW-0413">Isomerase</keyword>
<evidence type="ECO:0000256" key="9">
    <source>
        <dbReference type="SAM" id="MobiDB-lite"/>
    </source>
</evidence>
<dbReference type="InterPro" id="IPR005234">
    <property type="entry name" value="ScpB_csome_segregation"/>
</dbReference>
<dbReference type="GO" id="GO:0001522">
    <property type="term" value="P:pseudouridine synthesis"/>
    <property type="evidence" value="ECO:0007669"/>
    <property type="project" value="InterPro"/>
</dbReference>
<dbReference type="GO" id="GO:0009982">
    <property type="term" value="F:pseudouridine synthase activity"/>
    <property type="evidence" value="ECO:0007669"/>
    <property type="project" value="InterPro"/>
</dbReference>
<dbReference type="SUPFAM" id="SSF55120">
    <property type="entry name" value="Pseudouridine synthase"/>
    <property type="match status" value="1"/>
</dbReference>
<dbReference type="InterPro" id="IPR003768">
    <property type="entry name" value="ScpA"/>
</dbReference>
<dbReference type="GO" id="GO:0003723">
    <property type="term" value="F:RNA binding"/>
    <property type="evidence" value="ECO:0007669"/>
    <property type="project" value="UniProtKB-KW"/>
</dbReference>
<dbReference type="SUPFAM" id="SSF46785">
    <property type="entry name" value="Winged helix' DNA-binding domain"/>
    <property type="match status" value="2"/>
</dbReference>
<dbReference type="GO" id="GO:0006364">
    <property type="term" value="P:rRNA processing"/>
    <property type="evidence" value="ECO:0007669"/>
    <property type="project" value="UniProtKB-KW"/>
</dbReference>
<evidence type="ECO:0000256" key="6">
    <source>
        <dbReference type="ARBA" id="ARBA00023235"/>
    </source>
</evidence>
<feature type="domain" description="RNA-binding S4" evidence="10">
    <location>
        <begin position="586"/>
        <end position="644"/>
    </location>
</feature>
<dbReference type="Gene3D" id="6.10.250.2410">
    <property type="match status" value="1"/>
</dbReference>
<organism evidence="11">
    <name type="scientific">Knufia peltigerae</name>
    <dbReference type="NCBI Taxonomy" id="1002370"/>
    <lineage>
        <taxon>Eukaryota</taxon>
        <taxon>Fungi</taxon>
        <taxon>Dikarya</taxon>
        <taxon>Ascomycota</taxon>
        <taxon>Pezizomycotina</taxon>
        <taxon>Eurotiomycetes</taxon>
        <taxon>Chaetothyriomycetidae</taxon>
        <taxon>Chaetothyriales</taxon>
        <taxon>Trichomeriaceae</taxon>
        <taxon>Knufia</taxon>
    </lineage>
</organism>
<dbReference type="SMART" id="SM00363">
    <property type="entry name" value="S4"/>
    <property type="match status" value="1"/>
</dbReference>
<dbReference type="NCBIfam" id="TIGR00281">
    <property type="entry name" value="SMC-Scp complex subunit ScpB"/>
    <property type="match status" value="1"/>
</dbReference>
<reference evidence="11" key="1">
    <citation type="submission" date="2022-10" db="EMBL/GenBank/DDBJ databases">
        <title>Culturing micro-colonial fungi from biological soil crusts in the Mojave desert and describing Neophaeococcomyces mojavensis, and introducing the new genera and species Taxawa tesnikishii.</title>
        <authorList>
            <person name="Kurbessoian T."/>
            <person name="Stajich J.E."/>
        </authorList>
    </citation>
    <scope>NUCLEOTIDE SEQUENCE</scope>
    <source>
        <strain evidence="11">TK_35</strain>
    </source>
</reference>
<evidence type="ECO:0000313" key="11">
    <source>
        <dbReference type="EMBL" id="KAJ9619336.1"/>
    </source>
</evidence>
<dbReference type="InterPro" id="IPR023093">
    <property type="entry name" value="ScpA-like_C"/>
</dbReference>
<feature type="compositionally biased region" description="Gly residues" evidence="9">
    <location>
        <begin position="961"/>
        <end position="1026"/>
    </location>
</feature>
<dbReference type="Gene3D" id="1.10.10.10">
    <property type="entry name" value="Winged helix-like DNA-binding domain superfamily/Winged helix DNA-binding domain"/>
    <property type="match status" value="2"/>
</dbReference>
<keyword evidence="4" id="KW-0159">Chromosome partition</keyword>
<evidence type="ECO:0000256" key="4">
    <source>
        <dbReference type="ARBA" id="ARBA00022829"/>
    </source>
</evidence>
<dbReference type="CDD" id="cd00165">
    <property type="entry name" value="S4"/>
    <property type="match status" value="1"/>
</dbReference>
<feature type="compositionally biased region" description="Low complexity" evidence="9">
    <location>
        <begin position="485"/>
        <end position="511"/>
    </location>
</feature>
<dbReference type="InterPro" id="IPR036388">
    <property type="entry name" value="WH-like_DNA-bd_sf"/>
</dbReference>
<keyword evidence="5 8" id="KW-0694">RNA-binding</keyword>
<evidence type="ECO:0000256" key="8">
    <source>
        <dbReference type="PROSITE-ProRule" id="PRU00182"/>
    </source>
</evidence>
<evidence type="ECO:0000256" key="2">
    <source>
        <dbReference type="ARBA" id="ARBA00022552"/>
    </source>
</evidence>
<sequence>MTSELALDANTPTRPPAPQQQEMPLAVVHGQPVLQIPQDLYIPPDALEVILDAFEGPLDLLLYLIRRQNLDVLDIPVAEITRQYVEYITVMRELRFELAAEYLVMAAILAEVKSRMLLPRPPSVEGEEADPRAELVRRLQEYERFKQAAEDIDALPRQDRDTTVAHAFMPERAAVKLPPPVDLKEMLMALHDVLKRAELFTGHAIKREALSVRQRMGEVLGRLEDGRFYRFENLFTAEEGKLGVLVTFLAVLELAKEQLLDLVQEEPLAPIYVKSLAAGNTNAPLQFSSEFDDNDAANENDQPLTLAQLKDLFPEDEPAPPGSIERALERLREGCQDRGVELVEVASGFRYQVTAEVHGWISRLWTERKTRYTRATLETLALIAYRQPITRGEIEQVRGVAVSSNIIQALEEREWIRVVGHRDVPGKPALFGTTKGFLDYFGLKRLDELPPLSELKDLGDLEPQLALDRDAPLAASAEGPDVSADPDAAANDDTGTTASDTPDSADALPAAADDEQAPSPSDDGHPDSAPGERAVTVNEREDNAVAKTTVAVDQADSEPEADLETPSLNKLSLKREATSEQFKLEERLHKVLAQAGLGSRRALEQRIAEGLVKVNGEVAQTGMSVKSGDRIELDGRGFVATALAEPSRVLVYNKPEGEVTTREDPEGRPTVFESLPALKGARWIAVGRLDINTTGLLLATTDGELANAMMHPSFEVEREYVVRVRAPEGEDKVPDAVVDRLTRGVALEDGPAKFDEIERIGGTDSHDWFRVVVKEGRNREVRRLWESQGCQVSRLKRTRYGKVSLPRELARGQSVELPGSQVEALRAELKLEEGAPSALTLQPVIGQRRAAKTTVRVREGGRGNAYVNGHNTADEGRELRRFDNVREDRGRGRGGKGGGGFKGGLTVSGEAAAKQSQRPFKQRAPKNDRSLPEGNPAAFRTWYVPDGVSTGPSGHRNAGPGARGPGARGPGAGAGGQGRPYGKPKGPGAGAGGGQGRGGYAGEGRGGYGGEGRGGAGGAGGQGRPAGAGNRSQGQGNKHPYGHPGNAPSFPSDHANPGFSPYGTSRPAGNGRPGGNANARPGGNRGPGGPGGNRGPGGPGGNRGPGGPGGNRGPGGPGGNRGPGGPRRSGPRGG</sequence>
<keyword evidence="7" id="KW-0131">Cell cycle</keyword>
<dbReference type="GO" id="GO:0051304">
    <property type="term" value="P:chromosome separation"/>
    <property type="evidence" value="ECO:0007669"/>
    <property type="project" value="InterPro"/>
</dbReference>
<dbReference type="AlphaFoldDB" id="A0AA38XS43"/>
<feature type="compositionally biased region" description="Low complexity" evidence="9">
    <location>
        <begin position="1066"/>
        <end position="1082"/>
    </location>
</feature>
<dbReference type="Gene3D" id="3.30.2350.10">
    <property type="entry name" value="Pseudouridine synthase"/>
    <property type="match status" value="1"/>
</dbReference>
<evidence type="ECO:0000256" key="5">
    <source>
        <dbReference type="ARBA" id="ARBA00022884"/>
    </source>
</evidence>
<keyword evidence="3" id="KW-0132">Cell division</keyword>
<dbReference type="Pfam" id="PF04079">
    <property type="entry name" value="SMC_ScpB"/>
    <property type="match status" value="1"/>
</dbReference>
<dbReference type="Pfam" id="PF02616">
    <property type="entry name" value="SMC_ScpA"/>
    <property type="match status" value="1"/>
</dbReference>
<dbReference type="FunFam" id="3.10.290.10:FF:000003">
    <property type="entry name" value="Pseudouridine synthase"/>
    <property type="match status" value="1"/>
</dbReference>
<dbReference type="FunFam" id="3.30.70.580:FF:000009">
    <property type="entry name" value="Pseudouridine synthase"/>
    <property type="match status" value="1"/>
</dbReference>
<evidence type="ECO:0000256" key="1">
    <source>
        <dbReference type="ARBA" id="ARBA00008348"/>
    </source>
</evidence>
<dbReference type="InterPro" id="IPR002942">
    <property type="entry name" value="S4_RNA-bd"/>
</dbReference>
<comment type="caution">
    <text evidence="11">The sequence shown here is derived from an EMBL/GenBank/DDBJ whole genome shotgun (WGS) entry which is preliminary data.</text>
</comment>
<dbReference type="CDD" id="cd02556">
    <property type="entry name" value="PseudoU_synth_RluB"/>
    <property type="match status" value="1"/>
</dbReference>
<dbReference type="InterPro" id="IPR050343">
    <property type="entry name" value="RsuA_PseudoU_synthase"/>
</dbReference>
<dbReference type="HAMAP" id="MF_01805">
    <property type="entry name" value="ScpA"/>
    <property type="match status" value="1"/>
</dbReference>